<comment type="cofactor">
    <cofactor evidence="9">
        <name>Zn(2+)</name>
        <dbReference type="ChEBI" id="CHEBI:29105"/>
    </cofactor>
    <text evidence="9">Binds 1 zinc ion.</text>
</comment>
<dbReference type="InterPro" id="IPR055173">
    <property type="entry name" value="NrdR-like_N"/>
</dbReference>
<keyword evidence="9" id="KW-0479">Metal-binding</keyword>
<dbReference type="GO" id="GO:0008270">
    <property type="term" value="F:zinc ion binding"/>
    <property type="evidence" value="ECO:0007669"/>
    <property type="project" value="UniProtKB-UniRule"/>
</dbReference>
<dbReference type="Pfam" id="PF03477">
    <property type="entry name" value="ATP-cone"/>
    <property type="match status" value="1"/>
</dbReference>
<evidence type="ECO:0000256" key="9">
    <source>
        <dbReference type="HAMAP-Rule" id="MF_00440"/>
    </source>
</evidence>
<accession>A0A6A7Y6I8</accession>
<keyword evidence="4 9" id="KW-0862">Zinc</keyword>
<dbReference type="Pfam" id="PF22811">
    <property type="entry name" value="Zn_ribbon_NrdR"/>
    <property type="match status" value="1"/>
</dbReference>
<evidence type="ECO:0000256" key="10">
    <source>
        <dbReference type="SAM" id="MobiDB-lite"/>
    </source>
</evidence>
<evidence type="ECO:0000259" key="11">
    <source>
        <dbReference type="PROSITE" id="PS51161"/>
    </source>
</evidence>
<dbReference type="RefSeq" id="WP_153482794.1">
    <property type="nucleotide sequence ID" value="NZ_VWNA01000001.1"/>
</dbReference>
<proteinExistence type="inferred from homology"/>
<dbReference type="EMBL" id="VWNA01000001">
    <property type="protein sequence ID" value="MQT13691.1"/>
    <property type="molecule type" value="Genomic_DNA"/>
</dbReference>
<keyword evidence="1 9" id="KW-0678">Repressor</keyword>
<feature type="compositionally biased region" description="Basic and acidic residues" evidence="10">
    <location>
        <begin position="11"/>
        <end position="22"/>
    </location>
</feature>
<keyword evidence="3 9" id="KW-0863">Zinc-finger</keyword>
<protein>
    <recommendedName>
        <fullName evidence="9">Transcriptional repressor NrdR</fullName>
    </recommendedName>
</protein>
<evidence type="ECO:0000256" key="7">
    <source>
        <dbReference type="ARBA" id="ARBA00023125"/>
    </source>
</evidence>
<evidence type="ECO:0000256" key="3">
    <source>
        <dbReference type="ARBA" id="ARBA00022771"/>
    </source>
</evidence>
<dbReference type="InterPro" id="IPR005144">
    <property type="entry name" value="ATP-cone_dom"/>
</dbReference>
<reference evidence="12 13" key="1">
    <citation type="submission" date="2019-09" db="EMBL/GenBank/DDBJ databases">
        <title>Segnochrobactrum spirostomi gen. nov., sp. nov., isolated from the ciliate Spirostomum cf. yagiui and description of a novel family, Segnochrobactraceae fam. nov. within the order Rhizobiales of the class Alphaproteobacteria.</title>
        <authorList>
            <person name="Akter S."/>
            <person name="Shazib S.U.A."/>
            <person name="Shin M.K."/>
        </authorList>
    </citation>
    <scope>NUCLEOTIDE SEQUENCE [LARGE SCALE GENOMIC DNA]</scope>
    <source>
        <strain evidence="12 13">Sp-1</strain>
    </source>
</reference>
<feature type="region of interest" description="Disordered" evidence="10">
    <location>
        <begin position="1"/>
        <end position="22"/>
    </location>
</feature>
<dbReference type="GO" id="GO:0045892">
    <property type="term" value="P:negative regulation of DNA-templated transcription"/>
    <property type="evidence" value="ECO:0007669"/>
    <property type="project" value="UniProtKB-UniRule"/>
</dbReference>
<evidence type="ECO:0000256" key="8">
    <source>
        <dbReference type="ARBA" id="ARBA00023163"/>
    </source>
</evidence>
<comment type="function">
    <text evidence="9">Negatively regulates transcription of bacterial ribonucleotide reductase nrd genes and operons by binding to NrdR-boxes.</text>
</comment>
<comment type="similarity">
    <text evidence="9">Belongs to the NrdR family.</text>
</comment>
<keyword evidence="7 9" id="KW-0238">DNA-binding</keyword>
<evidence type="ECO:0000256" key="5">
    <source>
        <dbReference type="ARBA" id="ARBA00022840"/>
    </source>
</evidence>
<keyword evidence="2 9" id="KW-0547">Nucleotide-binding</keyword>
<organism evidence="12 13">
    <name type="scientific">Segnochrobactrum spirostomi</name>
    <dbReference type="NCBI Taxonomy" id="2608987"/>
    <lineage>
        <taxon>Bacteria</taxon>
        <taxon>Pseudomonadati</taxon>
        <taxon>Pseudomonadota</taxon>
        <taxon>Alphaproteobacteria</taxon>
        <taxon>Hyphomicrobiales</taxon>
        <taxon>Segnochrobactraceae</taxon>
        <taxon>Segnochrobactrum</taxon>
    </lineage>
</organism>
<dbReference type="Proteomes" id="UP000332515">
    <property type="component" value="Unassembled WGS sequence"/>
</dbReference>
<evidence type="ECO:0000256" key="2">
    <source>
        <dbReference type="ARBA" id="ARBA00022741"/>
    </source>
</evidence>
<dbReference type="GO" id="GO:0005524">
    <property type="term" value="F:ATP binding"/>
    <property type="evidence" value="ECO:0007669"/>
    <property type="project" value="UniProtKB-UniRule"/>
</dbReference>
<gene>
    <name evidence="9 12" type="primary">nrdR</name>
    <name evidence="12" type="ORF">F0357_13780</name>
</gene>
<dbReference type="GO" id="GO:0003677">
    <property type="term" value="F:DNA binding"/>
    <property type="evidence" value="ECO:0007669"/>
    <property type="project" value="UniProtKB-KW"/>
</dbReference>
<keyword evidence="13" id="KW-1185">Reference proteome</keyword>
<comment type="caution">
    <text evidence="12">The sequence shown here is derived from an EMBL/GenBank/DDBJ whole genome shotgun (WGS) entry which is preliminary data.</text>
</comment>
<dbReference type="NCBIfam" id="TIGR00244">
    <property type="entry name" value="transcriptional regulator NrdR"/>
    <property type="match status" value="1"/>
</dbReference>
<dbReference type="PANTHER" id="PTHR30455:SF2">
    <property type="entry name" value="TRANSCRIPTIONAL REPRESSOR NRDR"/>
    <property type="match status" value="1"/>
</dbReference>
<feature type="zinc finger region" evidence="9">
    <location>
        <begin position="3"/>
        <end position="34"/>
    </location>
</feature>
<keyword evidence="6 9" id="KW-0805">Transcription regulation</keyword>
<name>A0A6A7Y6I8_9HYPH</name>
<evidence type="ECO:0000256" key="4">
    <source>
        <dbReference type="ARBA" id="ARBA00022833"/>
    </source>
</evidence>
<dbReference type="PANTHER" id="PTHR30455">
    <property type="entry name" value="TRANSCRIPTIONAL REPRESSOR NRDR"/>
    <property type="match status" value="1"/>
</dbReference>
<evidence type="ECO:0000313" key="12">
    <source>
        <dbReference type="EMBL" id="MQT13691.1"/>
    </source>
</evidence>
<keyword evidence="5 9" id="KW-0067">ATP-binding</keyword>
<dbReference type="PROSITE" id="PS51161">
    <property type="entry name" value="ATP_CONE"/>
    <property type="match status" value="1"/>
</dbReference>
<feature type="domain" description="ATP-cone" evidence="11">
    <location>
        <begin position="49"/>
        <end position="139"/>
    </location>
</feature>
<dbReference type="InterPro" id="IPR003796">
    <property type="entry name" value="RNR_NrdR-like"/>
</dbReference>
<dbReference type="AlphaFoldDB" id="A0A6A7Y6I8"/>
<evidence type="ECO:0000256" key="1">
    <source>
        <dbReference type="ARBA" id="ARBA00022491"/>
    </source>
</evidence>
<sequence length="185" mass="20775">MRCPYCGGEDTQVKDSRPSEDNTAIRRRRVCVTCGGRFTTFERVQLRELTVIKRSGRRVPFDRDKLMRSVMIALRKRPVDQERVEQMVSGVVRQLENMGDSDVTSEQIGLLVMEGLKALDDVAYVRFASVYRDFREPKDFELFLDELVKSGAAPALAAVVKGEGGSEKEANAELSAAARRLADRS</sequence>
<keyword evidence="8 9" id="KW-0804">Transcription</keyword>
<evidence type="ECO:0000313" key="13">
    <source>
        <dbReference type="Proteomes" id="UP000332515"/>
    </source>
</evidence>
<evidence type="ECO:0000256" key="6">
    <source>
        <dbReference type="ARBA" id="ARBA00023015"/>
    </source>
</evidence>
<dbReference type="HAMAP" id="MF_00440">
    <property type="entry name" value="NrdR"/>
    <property type="match status" value="1"/>
</dbReference>